<feature type="region of interest" description="Disordered" evidence="1">
    <location>
        <begin position="231"/>
        <end position="281"/>
    </location>
</feature>
<reference evidence="2" key="1">
    <citation type="submission" date="2018-11" db="EMBL/GenBank/DDBJ databases">
        <authorList>
            <consortium name="Pathogen Informatics"/>
        </authorList>
    </citation>
    <scope>NUCLEOTIDE SEQUENCE</scope>
</reference>
<evidence type="ECO:0000313" key="2">
    <source>
        <dbReference type="EMBL" id="VEL13915.1"/>
    </source>
</evidence>
<proteinExistence type="predicted"/>
<dbReference type="AlphaFoldDB" id="A0A3S4ZKN8"/>
<feature type="region of interest" description="Disordered" evidence="1">
    <location>
        <begin position="155"/>
        <end position="179"/>
    </location>
</feature>
<keyword evidence="3" id="KW-1185">Reference proteome</keyword>
<comment type="caution">
    <text evidence="2">The sequence shown here is derived from an EMBL/GenBank/DDBJ whole genome shotgun (WGS) entry which is preliminary data.</text>
</comment>
<sequence>MFRDTLSTDCMQSSEKLVGRSTPRAYKINWSVGSYGIFIRRRSKHQATTHSPRKWHEFHASWLRNYFDQTELLRSANSFTSRIPTCSAAKVSPFYMDGDPEITLSAPVSNLEHNEDDLSIGGTPEGVSQAPSRLESSETEHTALTLTEPVRTGGFREEASKRSVFGSRPPDRLLNNSAGEGITEDNIKLNISTNEAKIDYIEDDEAINKNKCEAKAVSSDSQHDISLTAQVQLHQEPVANKEPNGAVKEEHDPAEYTHEESSRLGQSSLSDPIRLKASDIH</sequence>
<name>A0A3S4ZKN8_9PLAT</name>
<dbReference type="OrthoDB" id="10265969at2759"/>
<feature type="region of interest" description="Disordered" evidence="1">
    <location>
        <begin position="115"/>
        <end position="141"/>
    </location>
</feature>
<evidence type="ECO:0000256" key="1">
    <source>
        <dbReference type="SAM" id="MobiDB-lite"/>
    </source>
</evidence>
<dbReference type="EMBL" id="CAAALY010019373">
    <property type="protein sequence ID" value="VEL13915.1"/>
    <property type="molecule type" value="Genomic_DNA"/>
</dbReference>
<dbReference type="Proteomes" id="UP000784294">
    <property type="component" value="Unassembled WGS sequence"/>
</dbReference>
<organism evidence="2 3">
    <name type="scientific">Protopolystoma xenopodis</name>
    <dbReference type="NCBI Taxonomy" id="117903"/>
    <lineage>
        <taxon>Eukaryota</taxon>
        <taxon>Metazoa</taxon>
        <taxon>Spiralia</taxon>
        <taxon>Lophotrochozoa</taxon>
        <taxon>Platyhelminthes</taxon>
        <taxon>Monogenea</taxon>
        <taxon>Polyopisthocotylea</taxon>
        <taxon>Polystomatidea</taxon>
        <taxon>Polystomatidae</taxon>
        <taxon>Protopolystoma</taxon>
    </lineage>
</organism>
<evidence type="ECO:0000313" key="3">
    <source>
        <dbReference type="Proteomes" id="UP000784294"/>
    </source>
</evidence>
<gene>
    <name evidence="2" type="ORF">PXEA_LOCUS7355</name>
</gene>
<protein>
    <submittedName>
        <fullName evidence="2">Uncharacterized protein</fullName>
    </submittedName>
</protein>
<accession>A0A3S4ZKN8</accession>
<feature type="compositionally biased region" description="Basic and acidic residues" evidence="1">
    <location>
        <begin position="247"/>
        <end position="262"/>
    </location>
</feature>